<protein>
    <recommendedName>
        <fullName evidence="2">GapR-like DNA-binding domain-containing protein</fullName>
    </recommendedName>
</protein>
<dbReference type="Proteomes" id="UP000248863">
    <property type="component" value="Unassembled WGS sequence"/>
</dbReference>
<dbReference type="Pfam" id="PF10073">
    <property type="entry name" value="GapR_DNA-bd"/>
    <property type="match status" value="1"/>
</dbReference>
<dbReference type="AlphaFoldDB" id="A0A327KV61"/>
<dbReference type="InterPro" id="IPR046367">
    <property type="entry name" value="GapR-like_DNA-bd"/>
</dbReference>
<sequence>MDKEMHALAERWANLEDQRKQIADDIKDLRAEAEGRGYDPKLLAKTVRIMRMEADKRAKELDQHQLFDVYLAGCGLIASAPVGRAVERAAKSTKPRRATPDHDSDGVIHEPASHDEAACTLDTEEGDKADDLDPAGRDWEPPPADNEVREATAAANELARLLREDGATGSLSFRDEDGTERDITPAVIAAVGRSAIDDGLDIPANLRRF</sequence>
<evidence type="ECO:0000259" key="2">
    <source>
        <dbReference type="Pfam" id="PF10073"/>
    </source>
</evidence>
<name>A0A327KV61_9BRAD</name>
<dbReference type="RefSeq" id="WP_111355231.1">
    <property type="nucleotide sequence ID" value="NZ_NHSK01000074.1"/>
</dbReference>
<accession>A0A327KV61</accession>
<feature type="compositionally biased region" description="Basic and acidic residues" evidence="1">
    <location>
        <begin position="98"/>
        <end position="117"/>
    </location>
</feature>
<feature type="region of interest" description="Disordered" evidence="1">
    <location>
        <begin position="88"/>
        <end position="149"/>
    </location>
</feature>
<evidence type="ECO:0000313" key="4">
    <source>
        <dbReference type="Proteomes" id="UP000248863"/>
    </source>
</evidence>
<evidence type="ECO:0000313" key="3">
    <source>
        <dbReference type="EMBL" id="RAI41966.1"/>
    </source>
</evidence>
<organism evidence="3 4">
    <name type="scientific">Rhodoplanes elegans</name>
    <dbReference type="NCBI Taxonomy" id="29408"/>
    <lineage>
        <taxon>Bacteria</taxon>
        <taxon>Pseudomonadati</taxon>
        <taxon>Pseudomonadota</taxon>
        <taxon>Alphaproteobacteria</taxon>
        <taxon>Hyphomicrobiales</taxon>
        <taxon>Nitrobacteraceae</taxon>
        <taxon>Rhodoplanes</taxon>
    </lineage>
</organism>
<feature type="compositionally biased region" description="Basic and acidic residues" evidence="1">
    <location>
        <begin position="129"/>
        <end position="149"/>
    </location>
</feature>
<feature type="domain" description="GapR-like DNA-binding" evidence="2">
    <location>
        <begin position="3"/>
        <end position="72"/>
    </location>
</feature>
<dbReference type="GO" id="GO:0003677">
    <property type="term" value="F:DNA binding"/>
    <property type="evidence" value="ECO:0007669"/>
    <property type="project" value="InterPro"/>
</dbReference>
<evidence type="ECO:0000256" key="1">
    <source>
        <dbReference type="SAM" id="MobiDB-lite"/>
    </source>
</evidence>
<gene>
    <name evidence="3" type="ORF">CH338_01290</name>
</gene>
<comment type="caution">
    <text evidence="3">The sequence shown here is derived from an EMBL/GenBank/DDBJ whole genome shotgun (WGS) entry which is preliminary data.</text>
</comment>
<keyword evidence="4" id="KW-1185">Reference proteome</keyword>
<reference evidence="3 4" key="1">
    <citation type="submission" date="2017-07" db="EMBL/GenBank/DDBJ databases">
        <title>Draft Genome Sequences of Select Purple Nonsulfur Bacteria.</title>
        <authorList>
            <person name="Lasarre B."/>
            <person name="Mckinlay J.B."/>
        </authorList>
    </citation>
    <scope>NUCLEOTIDE SEQUENCE [LARGE SCALE GENOMIC DNA]</scope>
    <source>
        <strain evidence="3 4">DSM 11907</strain>
    </source>
</reference>
<dbReference type="EMBL" id="NPEU01000006">
    <property type="protein sequence ID" value="RAI41966.1"/>
    <property type="molecule type" value="Genomic_DNA"/>
</dbReference>
<proteinExistence type="predicted"/>